<protein>
    <submittedName>
        <fullName evidence="3">Competence protein ComEA</fullName>
    </submittedName>
</protein>
<dbReference type="Pfam" id="PF12836">
    <property type="entry name" value="HHH_3"/>
    <property type="match status" value="1"/>
</dbReference>
<dbReference type="RefSeq" id="WP_132258871.1">
    <property type="nucleotide sequence ID" value="NZ_SLZQ01000006.1"/>
</dbReference>
<feature type="region of interest" description="Disordered" evidence="1">
    <location>
        <begin position="93"/>
        <end position="126"/>
    </location>
</feature>
<dbReference type="PANTHER" id="PTHR21180">
    <property type="entry name" value="ENDONUCLEASE/EXONUCLEASE/PHOSPHATASE FAMILY DOMAIN-CONTAINING PROTEIN 1"/>
    <property type="match status" value="1"/>
</dbReference>
<dbReference type="AlphaFoldDB" id="A0A4V2UIK4"/>
<dbReference type="SUPFAM" id="SSF47781">
    <property type="entry name" value="RuvA domain 2-like"/>
    <property type="match status" value="1"/>
</dbReference>
<sequence length="126" mass="12964">MFKKLVLLLGLGIASLCFALTPVDVNKADQAALDGVKGIGPATSKAILDERKRTGPFKDWNDFSARVKGIGDKRAANLSKAGLTVNGQAKANAGVPATAGGKNDAKVAQAEAKASDSKHAHPSVKK</sequence>
<evidence type="ECO:0000313" key="3">
    <source>
        <dbReference type="EMBL" id="TCS36520.1"/>
    </source>
</evidence>
<dbReference type="EMBL" id="SLZQ01000006">
    <property type="protein sequence ID" value="TCS36520.1"/>
    <property type="molecule type" value="Genomic_DNA"/>
</dbReference>
<dbReference type="Gene3D" id="1.10.150.320">
    <property type="entry name" value="Photosystem II 12 kDa extrinsic protein"/>
    <property type="match status" value="1"/>
</dbReference>
<keyword evidence="4" id="KW-1185">Reference proteome</keyword>
<name>A0A4V2UIK4_PAULE</name>
<dbReference type="InterPro" id="IPR010994">
    <property type="entry name" value="RuvA_2-like"/>
</dbReference>
<accession>A0A4V2UIK4</accession>
<keyword evidence="2" id="KW-0732">Signal</keyword>
<evidence type="ECO:0000313" key="4">
    <source>
        <dbReference type="Proteomes" id="UP000295382"/>
    </source>
</evidence>
<evidence type="ECO:0000256" key="1">
    <source>
        <dbReference type="SAM" id="MobiDB-lite"/>
    </source>
</evidence>
<dbReference type="InterPro" id="IPR051675">
    <property type="entry name" value="Endo/Exo/Phosphatase_dom_1"/>
</dbReference>
<proteinExistence type="predicted"/>
<dbReference type="PANTHER" id="PTHR21180:SF32">
    <property type="entry name" value="ENDONUCLEASE_EXONUCLEASE_PHOSPHATASE FAMILY DOMAIN-CONTAINING PROTEIN 1"/>
    <property type="match status" value="1"/>
</dbReference>
<evidence type="ECO:0000256" key="2">
    <source>
        <dbReference type="SAM" id="SignalP"/>
    </source>
</evidence>
<reference evidence="3 4" key="1">
    <citation type="submission" date="2019-03" db="EMBL/GenBank/DDBJ databases">
        <title>Genomic Encyclopedia of Type Strains, Phase IV (KMG-IV): sequencing the most valuable type-strain genomes for metagenomic binning, comparative biology and taxonomic classification.</title>
        <authorList>
            <person name="Goeker M."/>
        </authorList>
    </citation>
    <scope>NUCLEOTIDE SEQUENCE [LARGE SCALE GENOMIC DNA]</scope>
    <source>
        <strain evidence="3 4">DSM 7445</strain>
    </source>
</reference>
<feature type="chain" id="PRO_5020666569" evidence="2">
    <location>
        <begin position="20"/>
        <end position="126"/>
    </location>
</feature>
<gene>
    <name evidence="3" type="ORF">EDC30_10660</name>
</gene>
<organism evidence="3 4">
    <name type="scientific">Paucimonas lemoignei</name>
    <name type="common">Pseudomonas lemoignei</name>
    <dbReference type="NCBI Taxonomy" id="29443"/>
    <lineage>
        <taxon>Bacteria</taxon>
        <taxon>Pseudomonadati</taxon>
        <taxon>Pseudomonadota</taxon>
        <taxon>Betaproteobacteria</taxon>
        <taxon>Burkholderiales</taxon>
        <taxon>Burkholderiaceae</taxon>
        <taxon>Paucimonas</taxon>
    </lineage>
</organism>
<dbReference type="Proteomes" id="UP000295382">
    <property type="component" value="Unassembled WGS sequence"/>
</dbReference>
<feature type="signal peptide" evidence="2">
    <location>
        <begin position="1"/>
        <end position="19"/>
    </location>
</feature>
<comment type="caution">
    <text evidence="3">The sequence shown here is derived from an EMBL/GenBank/DDBJ whole genome shotgun (WGS) entry which is preliminary data.</text>
</comment>
<dbReference type="OrthoDB" id="8687931at2"/>